<dbReference type="EMBL" id="UINC01094251">
    <property type="protein sequence ID" value="SVC49341.1"/>
    <property type="molecule type" value="Genomic_DNA"/>
</dbReference>
<gene>
    <name evidence="1" type="ORF">METZ01_LOCUS302195</name>
</gene>
<sequence length="81" mass="9617">MNSNFTKALDMLLSMFYLQKYKKKRSDRFLTENELCEFVQTIYDYTFYCFSKADQEAMEARNKRPTLTLMQGGKADDDTIN</sequence>
<proteinExistence type="predicted"/>
<name>A0A382MPT6_9ZZZZ</name>
<evidence type="ECO:0000313" key="1">
    <source>
        <dbReference type="EMBL" id="SVC49341.1"/>
    </source>
</evidence>
<protein>
    <submittedName>
        <fullName evidence="1">Uncharacterized protein</fullName>
    </submittedName>
</protein>
<accession>A0A382MPT6</accession>
<reference evidence="1" key="1">
    <citation type="submission" date="2018-05" db="EMBL/GenBank/DDBJ databases">
        <authorList>
            <person name="Lanie J.A."/>
            <person name="Ng W.-L."/>
            <person name="Kazmierczak K.M."/>
            <person name="Andrzejewski T.M."/>
            <person name="Davidsen T.M."/>
            <person name="Wayne K.J."/>
            <person name="Tettelin H."/>
            <person name="Glass J.I."/>
            <person name="Rusch D."/>
            <person name="Podicherti R."/>
            <person name="Tsui H.-C.T."/>
            <person name="Winkler M.E."/>
        </authorList>
    </citation>
    <scope>NUCLEOTIDE SEQUENCE</scope>
</reference>
<organism evidence="1">
    <name type="scientific">marine metagenome</name>
    <dbReference type="NCBI Taxonomy" id="408172"/>
    <lineage>
        <taxon>unclassified sequences</taxon>
        <taxon>metagenomes</taxon>
        <taxon>ecological metagenomes</taxon>
    </lineage>
</organism>
<dbReference type="AlphaFoldDB" id="A0A382MPT6"/>